<dbReference type="AlphaFoldDB" id="A0A6A7C511"/>
<keyword evidence="3 6" id="KW-1133">Transmembrane helix</keyword>
<evidence type="ECO:0000256" key="2">
    <source>
        <dbReference type="ARBA" id="ARBA00022692"/>
    </source>
</evidence>
<dbReference type="GO" id="GO:0000422">
    <property type="term" value="P:autophagy of mitochondrion"/>
    <property type="evidence" value="ECO:0007669"/>
    <property type="project" value="TreeGrafter"/>
</dbReference>
<evidence type="ECO:0000313" key="8">
    <source>
        <dbReference type="Proteomes" id="UP000799421"/>
    </source>
</evidence>
<protein>
    <submittedName>
        <fullName evidence="7">Uncharacterized protein</fullName>
    </submittedName>
</protein>
<comment type="similarity">
    <text evidence="5">Belongs to the ATG33 family.</text>
</comment>
<evidence type="ECO:0000256" key="4">
    <source>
        <dbReference type="ARBA" id="ARBA00023136"/>
    </source>
</evidence>
<organism evidence="7 8">
    <name type="scientific">Piedraia hortae CBS 480.64</name>
    <dbReference type="NCBI Taxonomy" id="1314780"/>
    <lineage>
        <taxon>Eukaryota</taxon>
        <taxon>Fungi</taxon>
        <taxon>Dikarya</taxon>
        <taxon>Ascomycota</taxon>
        <taxon>Pezizomycotina</taxon>
        <taxon>Dothideomycetes</taxon>
        <taxon>Dothideomycetidae</taxon>
        <taxon>Capnodiales</taxon>
        <taxon>Piedraiaceae</taxon>
        <taxon>Piedraia</taxon>
    </lineage>
</organism>
<sequence length="148" mass="15291">MAVPLFKVIGTVSLGLLTGVSYTLSTQTLPALLTLPSAKSASNTFRHVARLSALHITALSAVSSLSLGLAFVLSPARIRHPYLLWTSLAAAGSGALTLAGKSDLDGSDVNGEEVEKTTRAQQYMEFVRTGISGLGFAMGVVGIWGDGA</sequence>
<evidence type="ECO:0000313" key="7">
    <source>
        <dbReference type="EMBL" id="KAF2862332.1"/>
    </source>
</evidence>
<dbReference type="Proteomes" id="UP000799421">
    <property type="component" value="Unassembled WGS sequence"/>
</dbReference>
<dbReference type="PANTHER" id="PTHR37278">
    <property type="entry name" value="AUTOPHAGY-RELATED PROTEIN 33-RELATED"/>
    <property type="match status" value="1"/>
</dbReference>
<dbReference type="EMBL" id="MU005966">
    <property type="protein sequence ID" value="KAF2862332.1"/>
    <property type="molecule type" value="Genomic_DNA"/>
</dbReference>
<gene>
    <name evidence="7" type="ORF">K470DRAFT_213030</name>
</gene>
<name>A0A6A7C511_9PEZI</name>
<feature type="transmembrane region" description="Helical" evidence="6">
    <location>
        <begin position="47"/>
        <end position="73"/>
    </location>
</feature>
<dbReference type="PANTHER" id="PTHR37278:SF1">
    <property type="entry name" value="AUTOPHAGY-RELATED PROTEIN 33-RELATED"/>
    <property type="match status" value="1"/>
</dbReference>
<feature type="transmembrane region" description="Helical" evidence="6">
    <location>
        <begin position="126"/>
        <end position="145"/>
    </location>
</feature>
<dbReference type="OrthoDB" id="5336366at2759"/>
<keyword evidence="4 6" id="KW-0472">Membrane</keyword>
<dbReference type="InterPro" id="IPR051668">
    <property type="entry name" value="ATG33"/>
</dbReference>
<dbReference type="GO" id="GO:0016236">
    <property type="term" value="P:macroautophagy"/>
    <property type="evidence" value="ECO:0007669"/>
    <property type="project" value="TreeGrafter"/>
</dbReference>
<reference evidence="7" key="1">
    <citation type="journal article" date="2020" name="Stud. Mycol.">
        <title>101 Dothideomycetes genomes: a test case for predicting lifestyles and emergence of pathogens.</title>
        <authorList>
            <person name="Haridas S."/>
            <person name="Albert R."/>
            <person name="Binder M."/>
            <person name="Bloem J."/>
            <person name="Labutti K."/>
            <person name="Salamov A."/>
            <person name="Andreopoulos B."/>
            <person name="Baker S."/>
            <person name="Barry K."/>
            <person name="Bills G."/>
            <person name="Bluhm B."/>
            <person name="Cannon C."/>
            <person name="Castanera R."/>
            <person name="Culley D."/>
            <person name="Daum C."/>
            <person name="Ezra D."/>
            <person name="Gonzalez J."/>
            <person name="Henrissat B."/>
            <person name="Kuo A."/>
            <person name="Liang C."/>
            <person name="Lipzen A."/>
            <person name="Lutzoni F."/>
            <person name="Magnuson J."/>
            <person name="Mondo S."/>
            <person name="Nolan M."/>
            <person name="Ohm R."/>
            <person name="Pangilinan J."/>
            <person name="Park H.-J."/>
            <person name="Ramirez L."/>
            <person name="Alfaro M."/>
            <person name="Sun H."/>
            <person name="Tritt A."/>
            <person name="Yoshinaga Y."/>
            <person name="Zwiers L.-H."/>
            <person name="Turgeon B."/>
            <person name="Goodwin S."/>
            <person name="Spatafora J."/>
            <person name="Crous P."/>
            <person name="Grigoriev I."/>
        </authorList>
    </citation>
    <scope>NUCLEOTIDE SEQUENCE</scope>
    <source>
        <strain evidence="7">CBS 480.64</strain>
    </source>
</reference>
<comment type="subcellular location">
    <subcellularLocation>
        <location evidence="1">Membrane</location>
        <topology evidence="1">Multi-pass membrane protein</topology>
    </subcellularLocation>
</comment>
<evidence type="ECO:0000256" key="3">
    <source>
        <dbReference type="ARBA" id="ARBA00022989"/>
    </source>
</evidence>
<evidence type="ECO:0000256" key="1">
    <source>
        <dbReference type="ARBA" id="ARBA00004141"/>
    </source>
</evidence>
<evidence type="ECO:0000256" key="5">
    <source>
        <dbReference type="ARBA" id="ARBA00038013"/>
    </source>
</evidence>
<accession>A0A6A7C511</accession>
<keyword evidence="2 6" id="KW-0812">Transmembrane</keyword>
<keyword evidence="8" id="KW-1185">Reference proteome</keyword>
<evidence type="ECO:0000256" key="6">
    <source>
        <dbReference type="SAM" id="Phobius"/>
    </source>
</evidence>
<dbReference type="GO" id="GO:0005741">
    <property type="term" value="C:mitochondrial outer membrane"/>
    <property type="evidence" value="ECO:0007669"/>
    <property type="project" value="TreeGrafter"/>
</dbReference>
<proteinExistence type="inferred from homology"/>